<evidence type="ECO:0000313" key="2">
    <source>
        <dbReference type="Proteomes" id="UP000447873"/>
    </source>
</evidence>
<dbReference type="AlphaFoldDB" id="A0A8H3YM10"/>
<protein>
    <submittedName>
        <fullName evidence="1">Uncharacterized protein</fullName>
    </submittedName>
</protein>
<name>A0A8H3YM10_VENIN</name>
<evidence type="ECO:0000313" key="1">
    <source>
        <dbReference type="EMBL" id="KAE9965680.1"/>
    </source>
</evidence>
<accession>A0A8H3YM10</accession>
<dbReference type="EMBL" id="WNWS01000572">
    <property type="protein sequence ID" value="KAE9965680.1"/>
    <property type="molecule type" value="Genomic_DNA"/>
</dbReference>
<dbReference type="Proteomes" id="UP000447873">
    <property type="component" value="Unassembled WGS sequence"/>
</dbReference>
<sequence length="99" mass="11422">MAITPTEKCSVQVPLVSRQEYRFIIENLTDLRYLISPKEVPMTSAPQISNHTADDARAESVYTIPIRAVGNRYMRPASTIRSFSWTLGWEGQYSWWRAL</sequence>
<comment type="caution">
    <text evidence="1">The sequence shown here is derived from an EMBL/GenBank/DDBJ whole genome shotgun (WGS) entry which is preliminary data.</text>
</comment>
<reference evidence="1 2" key="1">
    <citation type="submission" date="2018-12" db="EMBL/GenBank/DDBJ databases">
        <title>Venturia inaequalis Genome Resource.</title>
        <authorList>
            <person name="Lichtner F.J."/>
        </authorList>
    </citation>
    <scope>NUCLEOTIDE SEQUENCE [LARGE SCALE GENOMIC DNA]</scope>
    <source>
        <strain evidence="1 2">120213</strain>
    </source>
</reference>
<gene>
    <name evidence="1" type="ORF">EG328_009490</name>
</gene>
<organism evidence="1 2">
    <name type="scientific">Venturia inaequalis</name>
    <name type="common">Apple scab fungus</name>
    <dbReference type="NCBI Taxonomy" id="5025"/>
    <lineage>
        <taxon>Eukaryota</taxon>
        <taxon>Fungi</taxon>
        <taxon>Dikarya</taxon>
        <taxon>Ascomycota</taxon>
        <taxon>Pezizomycotina</taxon>
        <taxon>Dothideomycetes</taxon>
        <taxon>Pleosporomycetidae</taxon>
        <taxon>Venturiales</taxon>
        <taxon>Venturiaceae</taxon>
        <taxon>Venturia</taxon>
    </lineage>
</organism>
<proteinExistence type="predicted"/>